<reference evidence="8 9" key="1">
    <citation type="submission" date="2015-06" db="EMBL/GenBank/DDBJ databases">
        <title>Comparative genome analysis of nirS-carrying Bradyrhizobium sp. strains.</title>
        <authorList>
            <person name="Ishii S."/>
            <person name="Jang J."/>
            <person name="Nishizawa T."/>
            <person name="Senoo K."/>
        </authorList>
    </citation>
    <scope>NUCLEOTIDE SEQUENCE [LARGE SCALE GENOMIC DNA]</scope>
    <source>
        <strain evidence="8 9">TSA1</strain>
    </source>
</reference>
<evidence type="ECO:0000313" key="8">
    <source>
        <dbReference type="EMBL" id="PIT00346.1"/>
    </source>
</evidence>
<dbReference type="AlphaFoldDB" id="A0A2M6U6X7"/>
<comment type="subcellular location">
    <subcellularLocation>
        <location evidence="1">Cell membrane</location>
        <topology evidence="1">Multi-pass membrane protein</topology>
    </subcellularLocation>
</comment>
<dbReference type="GO" id="GO:0022857">
    <property type="term" value="F:transmembrane transporter activity"/>
    <property type="evidence" value="ECO:0007669"/>
    <property type="project" value="InterPro"/>
</dbReference>
<feature type="domain" description="Major facilitator superfamily (MFS) profile" evidence="7">
    <location>
        <begin position="13"/>
        <end position="396"/>
    </location>
</feature>
<feature type="transmembrane region" description="Helical" evidence="6">
    <location>
        <begin position="216"/>
        <end position="241"/>
    </location>
</feature>
<dbReference type="PROSITE" id="PS50850">
    <property type="entry name" value="MFS"/>
    <property type="match status" value="1"/>
</dbReference>
<dbReference type="GO" id="GO:0005886">
    <property type="term" value="C:plasma membrane"/>
    <property type="evidence" value="ECO:0007669"/>
    <property type="project" value="UniProtKB-SubCell"/>
</dbReference>
<dbReference type="Gene3D" id="1.20.1250.20">
    <property type="entry name" value="MFS general substrate transporter like domains"/>
    <property type="match status" value="2"/>
</dbReference>
<feature type="transmembrane region" description="Helical" evidence="6">
    <location>
        <begin position="12"/>
        <end position="31"/>
    </location>
</feature>
<dbReference type="InterPro" id="IPR020846">
    <property type="entry name" value="MFS_dom"/>
</dbReference>
<evidence type="ECO:0000313" key="9">
    <source>
        <dbReference type="Proteomes" id="UP000228930"/>
    </source>
</evidence>
<dbReference type="Pfam" id="PF07690">
    <property type="entry name" value="MFS_1"/>
    <property type="match status" value="1"/>
</dbReference>
<dbReference type="PANTHER" id="PTHR43124:SF3">
    <property type="entry name" value="CHLORAMPHENICOL EFFLUX PUMP RV0191"/>
    <property type="match status" value="1"/>
</dbReference>
<evidence type="ECO:0000256" key="3">
    <source>
        <dbReference type="ARBA" id="ARBA00022692"/>
    </source>
</evidence>
<keyword evidence="2" id="KW-1003">Cell membrane</keyword>
<accession>A0A2M6U6X7</accession>
<evidence type="ECO:0000256" key="5">
    <source>
        <dbReference type="ARBA" id="ARBA00023136"/>
    </source>
</evidence>
<feature type="transmembrane region" description="Helical" evidence="6">
    <location>
        <begin position="373"/>
        <end position="391"/>
    </location>
</feature>
<evidence type="ECO:0000256" key="1">
    <source>
        <dbReference type="ARBA" id="ARBA00004651"/>
    </source>
</evidence>
<dbReference type="InterPro" id="IPR011701">
    <property type="entry name" value="MFS"/>
</dbReference>
<sequence length="411" mass="43101">MNKPRIFSYENLVVLLMGAAFGFVFFDRLALNFLAPFFVPELNLNNSQVGLLAAGLALTWALSGYAVGRLSDYLQNRKPLLVCAIVIFSVCSVGSGLANSFLALLAARLVMGLAEGPVLPIAQSIMAAESSEHRRGFNQGVVQNFLSSLLSSFAAPLALVAIGESYGWRNAFYVAAVPGLVVAALIGMFIREPSSVTQRFSRDRIRLTTMLKHRNIWVCAIVSCLMVPWLLVQVTFLPLYLVQTRGLSPAAMSIALAAIGIATAASSIVVPALSDRFGRRPVLSLFAFVGAIAPAATVTFEGPLPLMVVTLGIGYFAAGTFSLFMATVPSETIPPAYAASALGFIMGIGELVGGVAGPALAGIAADALGPSSPMWIAAALCTAAGLVCLMLQETAPRVLDRTKRVIAGSAA</sequence>
<gene>
    <name evidence="8" type="ORF">TSA1_05935</name>
</gene>
<dbReference type="InterPro" id="IPR036259">
    <property type="entry name" value="MFS_trans_sf"/>
</dbReference>
<keyword evidence="3 6" id="KW-0812">Transmembrane</keyword>
<feature type="transmembrane region" description="Helical" evidence="6">
    <location>
        <begin position="336"/>
        <end position="361"/>
    </location>
</feature>
<feature type="transmembrane region" description="Helical" evidence="6">
    <location>
        <begin position="306"/>
        <end position="324"/>
    </location>
</feature>
<comment type="caution">
    <text evidence="8">The sequence shown here is derived from an EMBL/GenBank/DDBJ whole genome shotgun (WGS) entry which is preliminary data.</text>
</comment>
<dbReference type="SUPFAM" id="SSF103473">
    <property type="entry name" value="MFS general substrate transporter"/>
    <property type="match status" value="1"/>
</dbReference>
<evidence type="ECO:0000256" key="2">
    <source>
        <dbReference type="ARBA" id="ARBA00022475"/>
    </source>
</evidence>
<dbReference type="EMBL" id="LFJC01000003">
    <property type="protein sequence ID" value="PIT00346.1"/>
    <property type="molecule type" value="Genomic_DNA"/>
</dbReference>
<feature type="transmembrane region" description="Helical" evidence="6">
    <location>
        <begin position="282"/>
        <end position="300"/>
    </location>
</feature>
<keyword evidence="4 6" id="KW-1133">Transmembrane helix</keyword>
<feature type="transmembrane region" description="Helical" evidence="6">
    <location>
        <begin position="247"/>
        <end position="270"/>
    </location>
</feature>
<organism evidence="8 9">
    <name type="scientific">Bradyrhizobium nitroreducens</name>
    <dbReference type="NCBI Taxonomy" id="709803"/>
    <lineage>
        <taxon>Bacteria</taxon>
        <taxon>Pseudomonadati</taxon>
        <taxon>Pseudomonadota</taxon>
        <taxon>Alphaproteobacteria</taxon>
        <taxon>Hyphomicrobiales</taxon>
        <taxon>Nitrobacteraceae</taxon>
        <taxon>Bradyrhizobium</taxon>
    </lineage>
</organism>
<feature type="transmembrane region" description="Helical" evidence="6">
    <location>
        <begin position="140"/>
        <end position="159"/>
    </location>
</feature>
<proteinExistence type="predicted"/>
<feature type="transmembrane region" description="Helical" evidence="6">
    <location>
        <begin position="51"/>
        <end position="68"/>
    </location>
</feature>
<name>A0A2M6U6X7_9BRAD</name>
<feature type="transmembrane region" description="Helical" evidence="6">
    <location>
        <begin position="80"/>
        <end position="103"/>
    </location>
</feature>
<dbReference type="InterPro" id="IPR050189">
    <property type="entry name" value="MFS_Efflux_Transporters"/>
</dbReference>
<keyword evidence="5 6" id="KW-0472">Membrane</keyword>
<dbReference type="RefSeq" id="WP_100175567.1">
    <property type="nucleotide sequence ID" value="NZ_LFJC01000003.1"/>
</dbReference>
<keyword evidence="9" id="KW-1185">Reference proteome</keyword>
<feature type="transmembrane region" description="Helical" evidence="6">
    <location>
        <begin position="171"/>
        <end position="190"/>
    </location>
</feature>
<dbReference type="Proteomes" id="UP000228930">
    <property type="component" value="Unassembled WGS sequence"/>
</dbReference>
<feature type="transmembrane region" description="Helical" evidence="6">
    <location>
        <begin position="109"/>
        <end position="128"/>
    </location>
</feature>
<protein>
    <recommendedName>
        <fullName evidence="7">Major facilitator superfamily (MFS) profile domain-containing protein</fullName>
    </recommendedName>
</protein>
<evidence type="ECO:0000256" key="4">
    <source>
        <dbReference type="ARBA" id="ARBA00022989"/>
    </source>
</evidence>
<evidence type="ECO:0000256" key="6">
    <source>
        <dbReference type="SAM" id="Phobius"/>
    </source>
</evidence>
<dbReference type="PANTHER" id="PTHR43124">
    <property type="entry name" value="PURINE EFFLUX PUMP PBUE"/>
    <property type="match status" value="1"/>
</dbReference>
<evidence type="ECO:0000259" key="7">
    <source>
        <dbReference type="PROSITE" id="PS50850"/>
    </source>
</evidence>